<dbReference type="PANTHER" id="PTHR13222:SF1">
    <property type="entry name" value="RB1-INDUCIBLE COILED-COIL PROTEIN 1"/>
    <property type="match status" value="1"/>
</dbReference>
<comment type="function">
    <text evidence="5">Involved in cytoplasm to vacuole transport (Cvt), pexophagy, mitophagy and nucleophagy. Recruits mitochondria for their selective degradation via autophagy (mitophagy) during starvation. Works as scaffold proteins that recruit ATG proteins to the pre-autophagosome (PAS), the site of vesicle/autophagosome formation. Required for the Cvt vesicles completion.</text>
</comment>
<dbReference type="Proteomes" id="UP000094236">
    <property type="component" value="Unassembled WGS sequence"/>
</dbReference>
<dbReference type="EMBL" id="KV454018">
    <property type="protein sequence ID" value="ODV93427.1"/>
    <property type="molecule type" value="Genomic_DNA"/>
</dbReference>
<feature type="coiled-coil region" evidence="6">
    <location>
        <begin position="725"/>
        <end position="759"/>
    </location>
</feature>
<sequence length="1346" mass="155165">MSIAQSSLPSLTIYNSLTGAKVVVSSYKFNTLDSLKEYISGVFGIPRGMLFILTPFGIKLKFSMLLHDQVSELYVFDRKIFNLNNNNDGKINGNEAVMSELKKLDPISLLKPMESPLSSMEFDSSENLRSVLNVLKRNSGWAAALLSDFKKTRDGGRDEFLQDSINIILISLNVLIQYLSLSFKTLEKNFNNSIDQLIILQENSLNQSWELHYNKLNNISFISSNGLKISLSDLIDKRELSHCSKSSMKLMNEINELLLSLRKQIDTGIIKERNELSGDYKLLQKNYAYNVDKKKINTNDNDINIDIDIDIKDDGKPSKLETLVTTIINETNNLLTCEQFEKLSSSNKNSYNQELNKLHQIFIKHKELIIEIYSISNELYLEKLNKSSKKLILQEKLITEFFTKITKIQINLITVGKQITNELSLKLDELRHYEINLSIVLDLPLIFGLLIVQFYRKKKWDKNFEKIFFKTNEIFEMLKFMEISNREKWIDKFYKNNLNDSLLLVNLNMESFVNEEISNVKIMLLDKKNENNKQLKIDTTLQRINNNNNSSNKLNKLISTISDAYLQQKSNTITNLQSFWSTLDVSSIDQLKNYISKLVENDIDPKIIKKLEKNIIDLNNEGRFDIDDLNFIKFYKKFIKCYEIEGLNIEIHAKGDQKILENNISESNSYLKDTNNELINGYEARIKKLENLLHQQQYLKFNQHWSNNGQQRLHEDKFNEFNSKIESLSYENSQLMKQIEALRQELNEAKLNNDLKDQEITRLKDISPSKDDEKLAEIENNNTDKLMIDQLNKEKLSLIVDLENSRTKISSLEKDNAELIASNSSKNDELRVRIKELEAENQKLVDQNAELTENNAELNTMKTDLLENMSSLTKNYNFENSNNLNKINELNLNIDSLLAEQDCLNKELIKKQESLNDKETVIVKLCLIIDSMYSKLKALSQFLFIDLSIFCLILENIGLLLVKENQPLNGNGDVNNGADVEKDAVVKIIRVKGLRNKKRLNQQAQILDNTMDEIQSDNEQQSKEVSSSVVHDAEKYLYWTDLSIENETCSVKEMVRDSIDSLDGNYHMGSNNIDADHVDDADQENNTDHNNDINEEVHQADEQDEDSITELDIHSKSLIHKFYNKSSNLEINYENFLKTCCLFTSTANTGLLVNSISKRFKDVENLARKLFKENAKLASSKQALVNLSKYKISIKNFSVDDLVLFLPTRDDFIHNNTNNENDNINGDGKTGKVTNKEQQPWAAFNIGAPHFFLKNDKYISSKKKALAPQQDPSSSSTSLSSSILEESLVKNENYVDLTNRDWLLARIIKIKEYKVDNNSENNPFKLSNGINWYFVEAKEETLENIV</sequence>
<comment type="subunit">
    <text evidence="5">Homodimer.</text>
</comment>
<evidence type="ECO:0000256" key="1">
    <source>
        <dbReference type="ARBA" id="ARBA00009729"/>
    </source>
</evidence>
<dbReference type="InterPro" id="IPR040040">
    <property type="entry name" value="ATG11"/>
</dbReference>
<accession>A0A1E4TNV7</accession>
<keyword evidence="3 5" id="KW-0072">Autophagy</keyword>
<keyword evidence="5" id="KW-0472">Membrane</keyword>
<evidence type="ECO:0000256" key="6">
    <source>
        <dbReference type="SAM" id="Coils"/>
    </source>
</evidence>
<dbReference type="GO" id="GO:0034727">
    <property type="term" value="P:piecemeal microautophagy of the nucleus"/>
    <property type="evidence" value="ECO:0007669"/>
    <property type="project" value="TreeGrafter"/>
</dbReference>
<dbReference type="GO" id="GO:0000422">
    <property type="term" value="P:autophagy of mitochondrion"/>
    <property type="evidence" value="ECO:0007669"/>
    <property type="project" value="TreeGrafter"/>
</dbReference>
<feature type="coiled-coil region" evidence="6">
    <location>
        <begin position="672"/>
        <end position="699"/>
    </location>
</feature>
<name>A0A1E4TNV7_PACTA</name>
<dbReference type="GO" id="GO:1903599">
    <property type="term" value="P:positive regulation of autophagy of mitochondrion"/>
    <property type="evidence" value="ECO:0007669"/>
    <property type="project" value="UniProtKB-UniRule"/>
</dbReference>
<organism evidence="9 10">
    <name type="scientific">Pachysolen tannophilus NRRL Y-2460</name>
    <dbReference type="NCBI Taxonomy" id="669874"/>
    <lineage>
        <taxon>Eukaryota</taxon>
        <taxon>Fungi</taxon>
        <taxon>Dikarya</taxon>
        <taxon>Ascomycota</taxon>
        <taxon>Saccharomycotina</taxon>
        <taxon>Pichiomycetes</taxon>
        <taxon>Pachysolenaceae</taxon>
        <taxon>Pachysolen</taxon>
    </lineage>
</organism>
<keyword evidence="10" id="KW-1185">Reference proteome</keyword>
<evidence type="ECO:0000256" key="2">
    <source>
        <dbReference type="ARBA" id="ARBA00013804"/>
    </source>
</evidence>
<gene>
    <name evidence="9" type="ORF">PACTADRAFT_82752</name>
</gene>
<comment type="similarity">
    <text evidence="1 5">Belongs to the ATG11 family.</text>
</comment>
<feature type="domain" description="Autophagy-related protein 11 C-terminal" evidence="8">
    <location>
        <begin position="1154"/>
        <end position="1339"/>
    </location>
</feature>
<dbReference type="GO" id="GO:0015031">
    <property type="term" value="P:protein transport"/>
    <property type="evidence" value="ECO:0007669"/>
    <property type="project" value="UniProtKB-KW"/>
</dbReference>
<dbReference type="GO" id="GO:0034517">
    <property type="term" value="P:ribophagy"/>
    <property type="evidence" value="ECO:0007669"/>
    <property type="project" value="TreeGrafter"/>
</dbReference>
<keyword evidence="5" id="KW-0926">Vacuole</keyword>
<dbReference type="GO" id="GO:0034045">
    <property type="term" value="C:phagophore assembly site membrane"/>
    <property type="evidence" value="ECO:0007669"/>
    <property type="project" value="UniProtKB-SubCell"/>
</dbReference>
<dbReference type="GO" id="GO:1990316">
    <property type="term" value="C:Atg1/ULK1 kinase complex"/>
    <property type="evidence" value="ECO:0007669"/>
    <property type="project" value="TreeGrafter"/>
</dbReference>
<evidence type="ECO:0000256" key="4">
    <source>
        <dbReference type="ARBA" id="ARBA00023054"/>
    </source>
</evidence>
<evidence type="ECO:0000256" key="5">
    <source>
        <dbReference type="RuleBase" id="RU367075"/>
    </source>
</evidence>
<keyword evidence="5" id="KW-0813">Transport</keyword>
<evidence type="ECO:0000256" key="3">
    <source>
        <dbReference type="ARBA" id="ARBA00023006"/>
    </source>
</evidence>
<feature type="region of interest" description="Disordered" evidence="7">
    <location>
        <begin position="1070"/>
        <end position="1089"/>
    </location>
</feature>
<dbReference type="PANTHER" id="PTHR13222">
    <property type="entry name" value="RB1-INDUCIBLE COILED-COIL"/>
    <property type="match status" value="1"/>
</dbReference>
<evidence type="ECO:0000313" key="9">
    <source>
        <dbReference type="EMBL" id="ODV93427.1"/>
    </source>
</evidence>
<proteinExistence type="inferred from homology"/>
<keyword evidence="5" id="KW-0653">Protein transport</keyword>
<protein>
    <recommendedName>
        <fullName evidence="2 5">Autophagy-related protein 11</fullName>
    </recommendedName>
</protein>
<dbReference type="OrthoDB" id="447953at2759"/>
<dbReference type="STRING" id="669874.A0A1E4TNV7"/>
<dbReference type="GO" id="GO:0019901">
    <property type="term" value="F:protein kinase binding"/>
    <property type="evidence" value="ECO:0007669"/>
    <property type="project" value="TreeGrafter"/>
</dbReference>
<feature type="coiled-coil region" evidence="6">
    <location>
        <begin position="802"/>
        <end position="907"/>
    </location>
</feature>
<comment type="subcellular location">
    <subcellularLocation>
        <location evidence="5">Preautophagosomal structure membrane</location>
        <topology evidence="5">Peripheral membrane protein</topology>
    </subcellularLocation>
    <subcellularLocation>
        <location evidence="5">Vacuole membrane</location>
        <topology evidence="5">Peripheral membrane protein</topology>
    </subcellularLocation>
    <text evidence="5">During pexophagy, accumulates in the vacuolar membrane region, where the peroxisomes contact the vacuole.</text>
</comment>
<dbReference type="GO" id="GO:0061709">
    <property type="term" value="P:reticulophagy"/>
    <property type="evidence" value="ECO:0007669"/>
    <property type="project" value="TreeGrafter"/>
</dbReference>
<dbReference type="GO" id="GO:0060090">
    <property type="term" value="F:molecular adaptor activity"/>
    <property type="evidence" value="ECO:0007669"/>
    <property type="project" value="TreeGrafter"/>
</dbReference>
<dbReference type="GO" id="GO:0000045">
    <property type="term" value="P:autophagosome assembly"/>
    <property type="evidence" value="ECO:0007669"/>
    <property type="project" value="UniProtKB-UniRule"/>
</dbReference>
<evidence type="ECO:0000313" key="10">
    <source>
        <dbReference type="Proteomes" id="UP000094236"/>
    </source>
</evidence>
<dbReference type="Pfam" id="PF10377">
    <property type="entry name" value="ATG11"/>
    <property type="match status" value="1"/>
</dbReference>
<dbReference type="GO" id="GO:0005774">
    <property type="term" value="C:vacuolar membrane"/>
    <property type="evidence" value="ECO:0007669"/>
    <property type="project" value="UniProtKB-SubCell"/>
</dbReference>
<dbReference type="InterPro" id="IPR019460">
    <property type="entry name" value="Atg11_C"/>
</dbReference>
<feature type="compositionally biased region" description="Basic and acidic residues" evidence="7">
    <location>
        <begin position="1074"/>
        <end position="1089"/>
    </location>
</feature>
<evidence type="ECO:0000259" key="8">
    <source>
        <dbReference type="Pfam" id="PF10377"/>
    </source>
</evidence>
<keyword evidence="4 6" id="KW-0175">Coiled coil</keyword>
<reference evidence="10" key="1">
    <citation type="submission" date="2016-05" db="EMBL/GenBank/DDBJ databases">
        <title>Comparative genomics of biotechnologically important yeasts.</title>
        <authorList>
            <consortium name="DOE Joint Genome Institute"/>
            <person name="Riley R."/>
            <person name="Haridas S."/>
            <person name="Wolfe K.H."/>
            <person name="Lopes M.R."/>
            <person name="Hittinger C.T."/>
            <person name="Goker M."/>
            <person name="Salamov A."/>
            <person name="Wisecaver J."/>
            <person name="Long T.M."/>
            <person name="Aerts A.L."/>
            <person name="Barry K."/>
            <person name="Choi C."/>
            <person name="Clum A."/>
            <person name="Coughlan A.Y."/>
            <person name="Deshpande S."/>
            <person name="Douglass A.P."/>
            <person name="Hanson S.J."/>
            <person name="Klenk H.-P."/>
            <person name="Labutti K."/>
            <person name="Lapidus A."/>
            <person name="Lindquist E."/>
            <person name="Lipzen A."/>
            <person name="Meier-Kolthoff J.P."/>
            <person name="Ohm R.A."/>
            <person name="Otillar R.P."/>
            <person name="Pangilinan J."/>
            <person name="Peng Y."/>
            <person name="Rokas A."/>
            <person name="Rosa C.A."/>
            <person name="Scheuner C."/>
            <person name="Sibirny A.A."/>
            <person name="Slot J.C."/>
            <person name="Stielow J.B."/>
            <person name="Sun H."/>
            <person name="Kurtzman C.P."/>
            <person name="Blackwell M."/>
            <person name="Grigoriev I.V."/>
            <person name="Jeffries T.W."/>
        </authorList>
    </citation>
    <scope>NUCLEOTIDE SEQUENCE [LARGE SCALE GENOMIC DNA]</scope>
    <source>
        <strain evidence="10">NRRL Y-2460</strain>
    </source>
</reference>
<evidence type="ECO:0000256" key="7">
    <source>
        <dbReference type="SAM" id="MobiDB-lite"/>
    </source>
</evidence>
<feature type="coiled-coil region" evidence="6">
    <location>
        <begin position="997"/>
        <end position="1024"/>
    </location>
</feature>